<dbReference type="OrthoDB" id="1675191at2"/>
<protein>
    <recommendedName>
        <fullName evidence="4">DUF2157 domain-containing protein</fullName>
    </recommendedName>
</protein>
<evidence type="ECO:0000256" key="1">
    <source>
        <dbReference type="SAM" id="Phobius"/>
    </source>
</evidence>
<evidence type="ECO:0000313" key="2">
    <source>
        <dbReference type="EMBL" id="AIL59701.1"/>
    </source>
</evidence>
<keyword evidence="1" id="KW-0812">Transmembrane</keyword>
<evidence type="ECO:0000313" key="3">
    <source>
        <dbReference type="Proteomes" id="UP000028931"/>
    </source>
</evidence>
<keyword evidence="1" id="KW-0472">Membrane</keyword>
<dbReference type="Proteomes" id="UP000028931">
    <property type="component" value="Chromosome"/>
</dbReference>
<accession>A0A077F8E5</accession>
<feature type="transmembrane region" description="Helical" evidence="1">
    <location>
        <begin position="225"/>
        <end position="244"/>
    </location>
</feature>
<organism evidence="2 3">
    <name type="scientific">Pseudomonas alkylphenolica</name>
    <dbReference type="NCBI Taxonomy" id="237609"/>
    <lineage>
        <taxon>Bacteria</taxon>
        <taxon>Pseudomonadati</taxon>
        <taxon>Pseudomonadota</taxon>
        <taxon>Gammaproteobacteria</taxon>
        <taxon>Pseudomonadales</taxon>
        <taxon>Pseudomonadaceae</taxon>
        <taxon>Pseudomonas</taxon>
    </lineage>
</organism>
<sequence length="346" mass="38494">MAERFDAKDLARAVSAGVLNPGQDQALLEFLKHQPSTQASFQLAHVAFYLGALLIMAAMGWLLNEAWMRIGDSALLLIAVAYIAVLTLGGLFMQRRGQIIPAGVLGAVAVSIVPLAVFAVERLTGFWPLDDTQTGYHNYYTYVQGGWLLMEAATVVAGLLMLRVIPFPFIVMPIALALWFMSMDLSEWFYGHTFNWEQRLAVSLWFGLVVLAVFLVIDGRTRQDFAFWGYLAGLLAFWLGLSLMESDSQLGKAFYCLINLGLMGLAVLLRRPMFMVFGAMGVAAYLGYLSYEVFEDSLLFPLILSLIGLGVIALGLLYQRHREDLSRRLRALLPKGLEQLLPGLRR</sequence>
<feature type="transmembrane region" description="Helical" evidence="1">
    <location>
        <begin position="41"/>
        <end position="62"/>
    </location>
</feature>
<dbReference type="AlphaFoldDB" id="A0A077F8E5"/>
<feature type="transmembrane region" description="Helical" evidence="1">
    <location>
        <begin position="202"/>
        <end position="218"/>
    </location>
</feature>
<reference evidence="2 3" key="1">
    <citation type="submission" date="2014-07" db="EMBL/GenBank/DDBJ databases">
        <authorList>
            <person name="Lee K."/>
            <person name="Lim J.Y."/>
            <person name="Hwang I."/>
        </authorList>
    </citation>
    <scope>NUCLEOTIDE SEQUENCE [LARGE SCALE GENOMIC DNA]</scope>
    <source>
        <strain evidence="2 3">KL28</strain>
    </source>
</reference>
<proteinExistence type="predicted"/>
<gene>
    <name evidence="2" type="ORF">PSAKL28_04650</name>
</gene>
<dbReference type="HOGENOM" id="CLU_058682_0_0_6"/>
<feature type="transmembrane region" description="Helical" evidence="1">
    <location>
        <begin position="169"/>
        <end position="190"/>
    </location>
</feature>
<dbReference type="KEGG" id="palk:PSAKL28_04650"/>
<evidence type="ECO:0008006" key="4">
    <source>
        <dbReference type="Google" id="ProtNLM"/>
    </source>
</evidence>
<feature type="transmembrane region" description="Helical" evidence="1">
    <location>
        <begin position="250"/>
        <end position="269"/>
    </location>
</feature>
<dbReference type="RefSeq" id="WP_038606105.1">
    <property type="nucleotide sequence ID" value="NZ_CP009048.1"/>
</dbReference>
<feature type="transmembrane region" description="Helical" evidence="1">
    <location>
        <begin position="99"/>
        <end position="119"/>
    </location>
</feature>
<feature type="transmembrane region" description="Helical" evidence="1">
    <location>
        <begin position="139"/>
        <end position="162"/>
    </location>
</feature>
<name>A0A077F8E5_9PSED</name>
<feature type="transmembrane region" description="Helical" evidence="1">
    <location>
        <begin position="74"/>
        <end position="92"/>
    </location>
</feature>
<dbReference type="EMBL" id="CP009048">
    <property type="protein sequence ID" value="AIL59701.1"/>
    <property type="molecule type" value="Genomic_DNA"/>
</dbReference>
<dbReference type="eggNOG" id="ENOG502Z7N0">
    <property type="taxonomic scope" value="Bacteria"/>
</dbReference>
<feature type="transmembrane region" description="Helical" evidence="1">
    <location>
        <begin position="274"/>
        <end position="291"/>
    </location>
</feature>
<feature type="transmembrane region" description="Helical" evidence="1">
    <location>
        <begin position="297"/>
        <end position="318"/>
    </location>
</feature>
<keyword evidence="1" id="KW-1133">Transmembrane helix</keyword>